<name>A0A6C0CQP4_9ZZZZ</name>
<protein>
    <submittedName>
        <fullName evidence="1">Uncharacterized protein</fullName>
    </submittedName>
</protein>
<dbReference type="EMBL" id="MN739469">
    <property type="protein sequence ID" value="QHT06462.1"/>
    <property type="molecule type" value="Genomic_DNA"/>
</dbReference>
<dbReference type="AlphaFoldDB" id="A0A6C0CQP4"/>
<sequence length="120" mass="13677">MASTRNNNTPGDYRLQQRQFELSKEYNEYVNSQYGEAYKTAIPCLGITPSHMPRQTLSSNPVDIESSLFGINSTNLVNPQPAVKPQLKNVPMQSYFEKTPLIMPKNLVVYKNQRPFPVPE</sequence>
<organism evidence="1">
    <name type="scientific">viral metagenome</name>
    <dbReference type="NCBI Taxonomy" id="1070528"/>
    <lineage>
        <taxon>unclassified sequences</taxon>
        <taxon>metagenomes</taxon>
        <taxon>organismal metagenomes</taxon>
    </lineage>
</organism>
<reference evidence="1" key="1">
    <citation type="journal article" date="2020" name="Nature">
        <title>Giant virus diversity and host interactions through global metagenomics.</title>
        <authorList>
            <person name="Schulz F."/>
            <person name="Roux S."/>
            <person name="Paez-Espino D."/>
            <person name="Jungbluth S."/>
            <person name="Walsh D.A."/>
            <person name="Denef V.J."/>
            <person name="McMahon K.D."/>
            <person name="Konstantinidis K.T."/>
            <person name="Eloe-Fadrosh E.A."/>
            <person name="Kyrpides N.C."/>
            <person name="Woyke T."/>
        </authorList>
    </citation>
    <scope>NUCLEOTIDE SEQUENCE</scope>
    <source>
        <strain evidence="1">GVMAG-M-3300021425-30</strain>
    </source>
</reference>
<proteinExistence type="predicted"/>
<evidence type="ECO:0000313" key="1">
    <source>
        <dbReference type="EMBL" id="QHT06462.1"/>
    </source>
</evidence>
<accession>A0A6C0CQP4</accession>